<dbReference type="SUPFAM" id="SSF53335">
    <property type="entry name" value="S-adenosyl-L-methionine-dependent methyltransferases"/>
    <property type="match status" value="1"/>
</dbReference>
<gene>
    <name evidence="1" type="ORF">LCGC14_0840270</name>
</gene>
<dbReference type="Pfam" id="PF13489">
    <property type="entry name" value="Methyltransf_23"/>
    <property type="match status" value="1"/>
</dbReference>
<protein>
    <recommendedName>
        <fullName evidence="2">Methyltransferase type 11 domain-containing protein</fullName>
    </recommendedName>
</protein>
<proteinExistence type="predicted"/>
<dbReference type="AlphaFoldDB" id="A0A0F9PYM0"/>
<dbReference type="InterPro" id="IPR029063">
    <property type="entry name" value="SAM-dependent_MTases_sf"/>
</dbReference>
<accession>A0A0F9PYM0</accession>
<organism evidence="1">
    <name type="scientific">marine sediment metagenome</name>
    <dbReference type="NCBI Taxonomy" id="412755"/>
    <lineage>
        <taxon>unclassified sequences</taxon>
        <taxon>metagenomes</taxon>
        <taxon>ecological metagenomes</taxon>
    </lineage>
</organism>
<dbReference type="EMBL" id="LAZR01002455">
    <property type="protein sequence ID" value="KKN29822.1"/>
    <property type="molecule type" value="Genomic_DNA"/>
</dbReference>
<comment type="caution">
    <text evidence="1">The sequence shown here is derived from an EMBL/GenBank/DDBJ whole genome shotgun (WGS) entry which is preliminary data.</text>
</comment>
<evidence type="ECO:0008006" key="2">
    <source>
        <dbReference type="Google" id="ProtNLM"/>
    </source>
</evidence>
<name>A0A0F9PYM0_9ZZZZ</name>
<reference evidence="1" key="1">
    <citation type="journal article" date="2015" name="Nature">
        <title>Complex archaea that bridge the gap between prokaryotes and eukaryotes.</title>
        <authorList>
            <person name="Spang A."/>
            <person name="Saw J.H."/>
            <person name="Jorgensen S.L."/>
            <person name="Zaremba-Niedzwiedzka K."/>
            <person name="Martijn J."/>
            <person name="Lind A.E."/>
            <person name="van Eijk R."/>
            <person name="Schleper C."/>
            <person name="Guy L."/>
            <person name="Ettema T.J."/>
        </authorList>
    </citation>
    <scope>NUCLEOTIDE SEQUENCE</scope>
</reference>
<sequence length="228" mass="27280">MTYIFNTPSYKRLQSHLMQIYLALKTNPKKILEIGIGAKIVSSTLKYYCEVITADIDKSLKPDFILDISNSKDFNQFNDNSFDLIIICEVLEHVPYTNLDSILKSLRRITKKYVVISVPNQKNIYKLTLFRRGYDNKIFAPYIKFLNLFIKIINRFGTVLADIHYRMKKKNRKFKFDGEHYWELGIENYTIEKFSNQIQKYFKVIMQGRLRENFYHHFFLLKKRVSII</sequence>
<dbReference type="Gene3D" id="3.40.50.150">
    <property type="entry name" value="Vaccinia Virus protein VP39"/>
    <property type="match status" value="1"/>
</dbReference>
<evidence type="ECO:0000313" key="1">
    <source>
        <dbReference type="EMBL" id="KKN29822.1"/>
    </source>
</evidence>